<keyword evidence="2 4" id="KW-1133">Transmembrane helix</keyword>
<evidence type="ECO:0000313" key="6">
    <source>
        <dbReference type="EMBL" id="MBB5041057.1"/>
    </source>
</evidence>
<feature type="transmembrane region" description="Helical" evidence="4">
    <location>
        <begin position="370"/>
        <end position="391"/>
    </location>
</feature>
<dbReference type="InterPro" id="IPR020846">
    <property type="entry name" value="MFS_dom"/>
</dbReference>
<proteinExistence type="predicted"/>
<dbReference type="Proteomes" id="UP000535406">
    <property type="component" value="Unassembled WGS sequence"/>
</dbReference>
<feature type="transmembrane region" description="Helical" evidence="4">
    <location>
        <begin position="218"/>
        <end position="236"/>
    </location>
</feature>
<sequence length="403" mass="41942">MFQTQYRWVIVAAGGLLGCIAIGAMFSLPVFLLPISKDTGWSVTGVSTAMTIGFLAMAFASMVWGGLSDRWGPRPIVLTGSVLLAASLALTSIAPSLLIFQLAFGLLVGVAAAAVFAPMMACVTGWFDTHRSLAVSLVSAGMGMAPMTMAPFAAWLVSGHDWRTSMQVIALVVAVVMIPVSFLVRRPPALEAAGQGSAVASEASGDMSTREVLRSPQFIVLCLTNFFCCATHSGPIFHTVSYAITCGIPMIAAVSIYSVEGLAGMGGRVVFGILGDRFGARQVLVLGLLAQAFGALAYVFAGGLASFYAVAGLFGFIYAGVMPLYAVIARENFPLRLMGTVIGGTAMAGSLGMATGPLTGGLIYDTFATYTWLYVGSWGIGIGAFLIAMTFRPADRAREAVAA</sequence>
<feature type="transmembrane region" description="Helical" evidence="4">
    <location>
        <begin position="242"/>
        <end position="263"/>
    </location>
</feature>
<dbReference type="PANTHER" id="PTHR11360:SF290">
    <property type="entry name" value="MONOCARBOXYLATE MFS PERMEASE"/>
    <property type="match status" value="1"/>
</dbReference>
<keyword evidence="3 4" id="KW-0472">Membrane</keyword>
<dbReference type="AlphaFoldDB" id="A0A7W8DT21"/>
<dbReference type="SUPFAM" id="SSF103473">
    <property type="entry name" value="MFS general substrate transporter"/>
    <property type="match status" value="1"/>
</dbReference>
<reference evidence="6 7" key="1">
    <citation type="submission" date="2020-08" db="EMBL/GenBank/DDBJ databases">
        <title>Genomic Encyclopedia of Type Strains, Phase IV (KMG-IV): sequencing the most valuable type-strain genomes for metagenomic binning, comparative biology and taxonomic classification.</title>
        <authorList>
            <person name="Goeker M."/>
        </authorList>
    </citation>
    <scope>NUCLEOTIDE SEQUENCE [LARGE SCALE GENOMIC DNA]</scope>
    <source>
        <strain evidence="6 7">DSM 21319</strain>
    </source>
</reference>
<comment type="caution">
    <text evidence="6">The sequence shown here is derived from an EMBL/GenBank/DDBJ whole genome shotgun (WGS) entry which is preliminary data.</text>
</comment>
<feature type="transmembrane region" description="Helical" evidence="4">
    <location>
        <begin position="164"/>
        <end position="184"/>
    </location>
</feature>
<feature type="transmembrane region" description="Helical" evidence="4">
    <location>
        <begin position="340"/>
        <end position="364"/>
    </location>
</feature>
<feature type="transmembrane region" description="Helical" evidence="4">
    <location>
        <begin position="106"/>
        <end position="127"/>
    </location>
</feature>
<feature type="transmembrane region" description="Helical" evidence="4">
    <location>
        <begin position="76"/>
        <end position="100"/>
    </location>
</feature>
<dbReference type="RefSeq" id="WP_184140370.1">
    <property type="nucleotide sequence ID" value="NZ_JACHIK010000001.1"/>
</dbReference>
<dbReference type="PROSITE" id="PS51257">
    <property type="entry name" value="PROKAR_LIPOPROTEIN"/>
    <property type="match status" value="1"/>
</dbReference>
<dbReference type="Gene3D" id="1.20.1250.20">
    <property type="entry name" value="MFS general substrate transporter like domains"/>
    <property type="match status" value="2"/>
</dbReference>
<feature type="transmembrane region" description="Helical" evidence="4">
    <location>
        <begin position="307"/>
        <end position="328"/>
    </location>
</feature>
<evidence type="ECO:0000256" key="1">
    <source>
        <dbReference type="ARBA" id="ARBA00022692"/>
    </source>
</evidence>
<dbReference type="GO" id="GO:0022857">
    <property type="term" value="F:transmembrane transporter activity"/>
    <property type="evidence" value="ECO:0007669"/>
    <property type="project" value="InterPro"/>
</dbReference>
<feature type="transmembrane region" description="Helical" evidence="4">
    <location>
        <begin position="134"/>
        <end position="158"/>
    </location>
</feature>
<dbReference type="PROSITE" id="PS50850">
    <property type="entry name" value="MFS"/>
    <property type="match status" value="1"/>
</dbReference>
<name>A0A7W8DT21_9HYPH</name>
<keyword evidence="1 4" id="KW-0812">Transmembrane</keyword>
<evidence type="ECO:0000313" key="7">
    <source>
        <dbReference type="Proteomes" id="UP000535406"/>
    </source>
</evidence>
<evidence type="ECO:0000256" key="2">
    <source>
        <dbReference type="ARBA" id="ARBA00022989"/>
    </source>
</evidence>
<feature type="transmembrane region" description="Helical" evidence="4">
    <location>
        <begin position="283"/>
        <end position="301"/>
    </location>
</feature>
<protein>
    <submittedName>
        <fullName evidence="6">MFS family permease</fullName>
    </submittedName>
</protein>
<feature type="transmembrane region" description="Helical" evidence="4">
    <location>
        <begin position="41"/>
        <end position="64"/>
    </location>
</feature>
<dbReference type="InterPro" id="IPR050327">
    <property type="entry name" value="Proton-linked_MCT"/>
</dbReference>
<dbReference type="CDD" id="cd17355">
    <property type="entry name" value="MFS_YcxA_like"/>
    <property type="match status" value="1"/>
</dbReference>
<evidence type="ECO:0000256" key="4">
    <source>
        <dbReference type="SAM" id="Phobius"/>
    </source>
</evidence>
<feature type="domain" description="Major facilitator superfamily (MFS) profile" evidence="5">
    <location>
        <begin position="7"/>
        <end position="396"/>
    </location>
</feature>
<evidence type="ECO:0000256" key="3">
    <source>
        <dbReference type="ARBA" id="ARBA00023136"/>
    </source>
</evidence>
<dbReference type="PANTHER" id="PTHR11360">
    <property type="entry name" value="MONOCARBOXYLATE TRANSPORTER"/>
    <property type="match status" value="1"/>
</dbReference>
<keyword evidence="7" id="KW-1185">Reference proteome</keyword>
<dbReference type="EMBL" id="JACHIK010000001">
    <property type="protein sequence ID" value="MBB5041057.1"/>
    <property type="molecule type" value="Genomic_DNA"/>
</dbReference>
<accession>A0A7W8DT21</accession>
<dbReference type="InterPro" id="IPR011701">
    <property type="entry name" value="MFS"/>
</dbReference>
<dbReference type="InterPro" id="IPR036259">
    <property type="entry name" value="MFS_trans_sf"/>
</dbReference>
<dbReference type="Pfam" id="PF07690">
    <property type="entry name" value="MFS_1"/>
    <property type="match status" value="1"/>
</dbReference>
<gene>
    <name evidence="6" type="ORF">HNQ66_000435</name>
</gene>
<evidence type="ECO:0000259" key="5">
    <source>
        <dbReference type="PROSITE" id="PS50850"/>
    </source>
</evidence>
<organism evidence="6 7">
    <name type="scientific">Shinella fusca</name>
    <dbReference type="NCBI Taxonomy" id="544480"/>
    <lineage>
        <taxon>Bacteria</taxon>
        <taxon>Pseudomonadati</taxon>
        <taxon>Pseudomonadota</taxon>
        <taxon>Alphaproteobacteria</taxon>
        <taxon>Hyphomicrobiales</taxon>
        <taxon>Rhizobiaceae</taxon>
        <taxon>Shinella</taxon>
    </lineage>
</organism>
<feature type="transmembrane region" description="Helical" evidence="4">
    <location>
        <begin position="9"/>
        <end position="35"/>
    </location>
</feature>